<dbReference type="Proteomes" id="UP000799750">
    <property type="component" value="Unassembled WGS sequence"/>
</dbReference>
<sequence length="262" mass="29816">MSLLFWSLHPLLPKFCESPSPFTAPLGLKVKRLQSSFHKSSTLRSFRKKHTSHLLFRGPSSSLSMSGNLAPGLGELAKLPLELRYMIYEFLDEDFCCHISEPLSLFRSYRHDPCVPLGVSRVSKTIWGEVQQLFYQRTNRDLRIRIGYDGWKATCHALGFRSDWSSPSLASFQRLILEISAPAEDDPGQALLTIRNISNFVTVLNAAPSLPPTMICFVDPTNNTTASWECKQFHRFAFFPSFFGPPFHTLAYNVRNPLYYST</sequence>
<name>A0A6A6Q999_9PEZI</name>
<proteinExistence type="predicted"/>
<evidence type="ECO:0008006" key="3">
    <source>
        <dbReference type="Google" id="ProtNLM"/>
    </source>
</evidence>
<evidence type="ECO:0000313" key="2">
    <source>
        <dbReference type="Proteomes" id="UP000799750"/>
    </source>
</evidence>
<organism evidence="1 2">
    <name type="scientific">Lophium mytilinum</name>
    <dbReference type="NCBI Taxonomy" id="390894"/>
    <lineage>
        <taxon>Eukaryota</taxon>
        <taxon>Fungi</taxon>
        <taxon>Dikarya</taxon>
        <taxon>Ascomycota</taxon>
        <taxon>Pezizomycotina</taxon>
        <taxon>Dothideomycetes</taxon>
        <taxon>Pleosporomycetidae</taxon>
        <taxon>Mytilinidiales</taxon>
        <taxon>Mytilinidiaceae</taxon>
        <taxon>Lophium</taxon>
    </lineage>
</organism>
<dbReference type="EMBL" id="MU004200">
    <property type="protein sequence ID" value="KAF2488885.1"/>
    <property type="molecule type" value="Genomic_DNA"/>
</dbReference>
<protein>
    <recommendedName>
        <fullName evidence="3">F-box domain-containing protein</fullName>
    </recommendedName>
</protein>
<dbReference type="OrthoDB" id="3940621at2759"/>
<reference evidence="1" key="1">
    <citation type="journal article" date="2020" name="Stud. Mycol.">
        <title>101 Dothideomycetes genomes: a test case for predicting lifestyles and emergence of pathogens.</title>
        <authorList>
            <person name="Haridas S."/>
            <person name="Albert R."/>
            <person name="Binder M."/>
            <person name="Bloem J."/>
            <person name="Labutti K."/>
            <person name="Salamov A."/>
            <person name="Andreopoulos B."/>
            <person name="Baker S."/>
            <person name="Barry K."/>
            <person name="Bills G."/>
            <person name="Bluhm B."/>
            <person name="Cannon C."/>
            <person name="Castanera R."/>
            <person name="Culley D."/>
            <person name="Daum C."/>
            <person name="Ezra D."/>
            <person name="Gonzalez J."/>
            <person name="Henrissat B."/>
            <person name="Kuo A."/>
            <person name="Liang C."/>
            <person name="Lipzen A."/>
            <person name="Lutzoni F."/>
            <person name="Magnuson J."/>
            <person name="Mondo S."/>
            <person name="Nolan M."/>
            <person name="Ohm R."/>
            <person name="Pangilinan J."/>
            <person name="Park H.-J."/>
            <person name="Ramirez L."/>
            <person name="Alfaro M."/>
            <person name="Sun H."/>
            <person name="Tritt A."/>
            <person name="Yoshinaga Y."/>
            <person name="Zwiers L.-H."/>
            <person name="Turgeon B."/>
            <person name="Goodwin S."/>
            <person name="Spatafora J."/>
            <person name="Crous P."/>
            <person name="Grigoriev I."/>
        </authorList>
    </citation>
    <scope>NUCLEOTIDE SEQUENCE</scope>
    <source>
        <strain evidence="1">CBS 269.34</strain>
    </source>
</reference>
<keyword evidence="2" id="KW-1185">Reference proteome</keyword>
<evidence type="ECO:0000313" key="1">
    <source>
        <dbReference type="EMBL" id="KAF2488885.1"/>
    </source>
</evidence>
<gene>
    <name evidence="1" type="ORF">BU16DRAFT_531930</name>
</gene>
<dbReference type="AlphaFoldDB" id="A0A6A6Q999"/>
<accession>A0A6A6Q999</accession>